<evidence type="ECO:0000313" key="3">
    <source>
        <dbReference type="EMBL" id="GER98737.1"/>
    </source>
</evidence>
<dbReference type="Proteomes" id="UP000334990">
    <property type="component" value="Unassembled WGS sequence"/>
</dbReference>
<comment type="caution">
    <text evidence="3">The sequence shown here is derived from an EMBL/GenBank/DDBJ whole genome shotgun (WGS) entry which is preliminary data.</text>
</comment>
<dbReference type="CDD" id="cd00161">
    <property type="entry name" value="beta-trefoil_Ricin-like"/>
    <property type="match status" value="1"/>
</dbReference>
<dbReference type="InterPro" id="IPR035992">
    <property type="entry name" value="Ricin_B-like_lectins"/>
</dbReference>
<dbReference type="SMART" id="SM00458">
    <property type="entry name" value="RICIN"/>
    <property type="match status" value="1"/>
</dbReference>
<dbReference type="InterPro" id="IPR000772">
    <property type="entry name" value="Ricin_B_lectin"/>
</dbReference>
<dbReference type="AlphaFoldDB" id="A0A5M3VWG1"/>
<dbReference type="OrthoDB" id="2986171at2"/>
<reference evidence="3 4" key="1">
    <citation type="submission" date="2019-10" db="EMBL/GenBank/DDBJ databases">
        <title>Whole genome shotgun sequence of Acrocarpospora corrugata NBRC 13972.</title>
        <authorList>
            <person name="Ichikawa N."/>
            <person name="Kimura A."/>
            <person name="Kitahashi Y."/>
            <person name="Komaki H."/>
            <person name="Oguchi A."/>
        </authorList>
    </citation>
    <scope>NUCLEOTIDE SEQUENCE [LARGE SCALE GENOMIC DNA]</scope>
    <source>
        <strain evidence="3 4">NBRC 13972</strain>
    </source>
</reference>
<keyword evidence="1" id="KW-0732">Signal</keyword>
<feature type="chain" id="PRO_5024378256" description="Ricin B lectin domain-containing protein" evidence="1">
    <location>
        <begin position="31"/>
        <end position="171"/>
    </location>
</feature>
<feature type="signal peptide" evidence="1">
    <location>
        <begin position="1"/>
        <end position="30"/>
    </location>
</feature>
<dbReference type="EMBL" id="BLAD01000037">
    <property type="protein sequence ID" value="GER98737.1"/>
    <property type="molecule type" value="Genomic_DNA"/>
</dbReference>
<organism evidence="3 4">
    <name type="scientific">Acrocarpospora corrugata</name>
    <dbReference type="NCBI Taxonomy" id="35763"/>
    <lineage>
        <taxon>Bacteria</taxon>
        <taxon>Bacillati</taxon>
        <taxon>Actinomycetota</taxon>
        <taxon>Actinomycetes</taxon>
        <taxon>Streptosporangiales</taxon>
        <taxon>Streptosporangiaceae</taxon>
        <taxon>Acrocarpospora</taxon>
    </lineage>
</organism>
<accession>A0A5M3VWG1</accession>
<dbReference type="Gene3D" id="2.80.10.50">
    <property type="match status" value="2"/>
</dbReference>
<feature type="domain" description="Ricin B lectin" evidence="2">
    <location>
        <begin position="32"/>
        <end position="168"/>
    </location>
</feature>
<dbReference type="Pfam" id="PF14200">
    <property type="entry name" value="RicinB_lectin_2"/>
    <property type="match status" value="1"/>
</dbReference>
<protein>
    <recommendedName>
        <fullName evidence="2">Ricin B lectin domain-containing protein</fullName>
    </recommendedName>
</protein>
<evidence type="ECO:0000256" key="1">
    <source>
        <dbReference type="SAM" id="SignalP"/>
    </source>
</evidence>
<gene>
    <name evidence="3" type="ORF">Acor_08000</name>
</gene>
<dbReference type="PROSITE" id="PS50231">
    <property type="entry name" value="RICIN_B_LECTIN"/>
    <property type="match status" value="1"/>
</dbReference>
<dbReference type="SUPFAM" id="SSF50370">
    <property type="entry name" value="Ricin B-like lectins"/>
    <property type="match status" value="1"/>
</dbReference>
<evidence type="ECO:0000259" key="2">
    <source>
        <dbReference type="SMART" id="SM00458"/>
    </source>
</evidence>
<sequence>MFRNSVKKAAVVGALSAAGLLATLPSPAQAASGFTVRVEPESNPFLFLDVNGGATGDGAQIIQWSLSGDNQIWTFQPSGSHYQIVNRRSGKCITSDGLPGTPLYQWRCKGTALQQWDTSLTPSTGLAYSIRNVGSGLFMEVSGDSGAQGTAIDTWYWNGGLNQYFLGTTAY</sequence>
<name>A0A5M3VWG1_9ACTN</name>
<keyword evidence="4" id="KW-1185">Reference proteome</keyword>
<evidence type="ECO:0000313" key="4">
    <source>
        <dbReference type="Proteomes" id="UP000334990"/>
    </source>
</evidence>
<proteinExistence type="predicted"/>
<dbReference type="RefSeq" id="WP_155335160.1">
    <property type="nucleotide sequence ID" value="NZ_BAAABN010000078.1"/>
</dbReference>